<dbReference type="EC" id="3.5.3.4" evidence="2"/>
<sequence length="364" mass="38953">MTEPDFLSLPDLASRALAGSVVYADDEFFAEKENLILPAEPAFDPALFGHKGKVYDGWETRRRRTPGEDAAIVRLGVPGVVRGVVVDTAFFRGNFPSQVAVDGAWIDGYPDVDELSGAHWWPLVPESAAEGDHRNHFAVADSVPVTHVRLRMIPDGGVARLRVHGEPTPDPTFLRGTVDLAAAENGGQVVDCSDLFYSSPANIIAPGRSRVMGEGWENARRREGGNDHVTVALAGPGTIDHVEIDTSYYIGNAPGSASLRGITRAEDLGHPDRWVELVPRTPLQPDCRHRFLVGPEPGPGAGPGTGTGAETGTVAAEPVRFVRIDVFPDGGIARLRVHGKLSTEALDQLAARIAAARHTGLMHS</sequence>
<evidence type="ECO:0000256" key="3">
    <source>
        <dbReference type="SAM" id="MobiDB-lite"/>
    </source>
</evidence>
<dbReference type="GO" id="GO:0006144">
    <property type="term" value="P:purine nucleobase metabolic process"/>
    <property type="evidence" value="ECO:0007669"/>
    <property type="project" value="UniProtKB-KW"/>
</dbReference>
<dbReference type="RefSeq" id="WP_107745902.1">
    <property type="nucleotide sequence ID" value="NZ_CP015453.1"/>
</dbReference>
<accession>A0AAD0JTK0</accession>
<dbReference type="GO" id="GO:0000256">
    <property type="term" value="P:allantoin catabolic process"/>
    <property type="evidence" value="ECO:0007669"/>
    <property type="project" value="UniProtKB-UniRule"/>
</dbReference>
<evidence type="ECO:0000313" key="6">
    <source>
        <dbReference type="Proteomes" id="UP000244903"/>
    </source>
</evidence>
<dbReference type="Proteomes" id="UP000244903">
    <property type="component" value="Chromosome"/>
</dbReference>
<dbReference type="NCBIfam" id="TIGR02961">
    <property type="entry name" value="allantoicase"/>
    <property type="match status" value="1"/>
</dbReference>
<dbReference type="Pfam" id="PF03561">
    <property type="entry name" value="Allantoicase"/>
    <property type="match status" value="2"/>
</dbReference>
<comment type="similarity">
    <text evidence="1 2">Belongs to the allantoicase family.</text>
</comment>
<dbReference type="GO" id="GO:0004037">
    <property type="term" value="F:allantoicase activity"/>
    <property type="evidence" value="ECO:0007669"/>
    <property type="project" value="UniProtKB-UniRule"/>
</dbReference>
<keyword evidence="6" id="KW-1185">Reference proteome</keyword>
<protein>
    <recommendedName>
        <fullName evidence="2">Probable allantoicase</fullName>
        <ecNumber evidence="2">3.5.3.4</ecNumber>
    </recommendedName>
    <alternativeName>
        <fullName evidence="2">Allantoate amidinohydrolase</fullName>
    </alternativeName>
</protein>
<reference evidence="5 6" key="1">
    <citation type="submission" date="2016-04" db="EMBL/GenBank/DDBJ databases">
        <title>Complete genome sequence of the haloalkaliphilic hydrocarbon-degrading bacterium Dietzia psychralcaliphila ILA-1T, isolated from a drain of a fish product-processing plant.</title>
        <authorList>
            <person name="Zhao J."/>
            <person name="Hu B."/>
            <person name="Geng S."/>
            <person name="Nie Y."/>
            <person name="Tang Y."/>
        </authorList>
    </citation>
    <scope>NUCLEOTIDE SEQUENCE [LARGE SCALE GENOMIC DNA]</scope>
    <source>
        <strain evidence="5 6">ILA-1</strain>
    </source>
</reference>
<gene>
    <name evidence="2" type="primary">alc</name>
    <name evidence="5" type="ORF">A6048_13565</name>
</gene>
<evidence type="ECO:0000259" key="4">
    <source>
        <dbReference type="Pfam" id="PF03561"/>
    </source>
</evidence>
<comment type="catalytic activity">
    <reaction evidence="2">
        <text>allantoate + H2O = (S)-ureidoglycolate + urea</text>
        <dbReference type="Rhea" id="RHEA:11016"/>
        <dbReference type="ChEBI" id="CHEBI:15377"/>
        <dbReference type="ChEBI" id="CHEBI:16199"/>
        <dbReference type="ChEBI" id="CHEBI:17536"/>
        <dbReference type="ChEBI" id="CHEBI:57296"/>
        <dbReference type="EC" id="3.5.3.4"/>
    </reaction>
</comment>
<feature type="region of interest" description="Disordered" evidence="3">
    <location>
        <begin position="292"/>
        <end position="311"/>
    </location>
</feature>
<keyword evidence="2" id="KW-0378">Hydrolase</keyword>
<name>A0AAD0JTK0_9ACTN</name>
<dbReference type="InterPro" id="IPR008979">
    <property type="entry name" value="Galactose-bd-like_sf"/>
</dbReference>
<dbReference type="PANTHER" id="PTHR12045:SF3">
    <property type="entry name" value="INACTIVE ALLANTOICASE-RELATED"/>
    <property type="match status" value="1"/>
</dbReference>
<dbReference type="KEGG" id="dpc:A6048_13565"/>
<dbReference type="InterPro" id="IPR005164">
    <property type="entry name" value="Allantoicase"/>
</dbReference>
<keyword evidence="2" id="KW-0659">Purine metabolism</keyword>
<comment type="pathway">
    <text evidence="2">Nitrogen metabolism; (S)-allantoin degradation; (S)-ureidoglycolate from allantoate (aminidohydrolase route): step 1/1.</text>
</comment>
<evidence type="ECO:0000256" key="1">
    <source>
        <dbReference type="ARBA" id="ARBA00009242"/>
    </source>
</evidence>
<proteinExistence type="inferred from homology"/>
<dbReference type="PANTHER" id="PTHR12045">
    <property type="entry name" value="ALLANTOICASE"/>
    <property type="match status" value="1"/>
</dbReference>
<dbReference type="HAMAP" id="MF_00813">
    <property type="entry name" value="Allantoicase"/>
    <property type="match status" value="1"/>
</dbReference>
<dbReference type="AlphaFoldDB" id="A0AAD0JTK0"/>
<feature type="compositionally biased region" description="Gly residues" evidence="3">
    <location>
        <begin position="299"/>
        <end position="309"/>
    </location>
</feature>
<feature type="domain" description="Allantoicase" evidence="4">
    <location>
        <begin position="19"/>
        <end position="167"/>
    </location>
</feature>
<evidence type="ECO:0000313" key="5">
    <source>
        <dbReference type="EMBL" id="AWH96347.1"/>
    </source>
</evidence>
<dbReference type="EMBL" id="CP015453">
    <property type="protein sequence ID" value="AWH96347.1"/>
    <property type="molecule type" value="Genomic_DNA"/>
</dbReference>
<dbReference type="SUPFAM" id="SSF49785">
    <property type="entry name" value="Galactose-binding domain-like"/>
    <property type="match status" value="2"/>
</dbReference>
<feature type="domain" description="Allantoicase" evidence="4">
    <location>
        <begin position="186"/>
        <end position="341"/>
    </location>
</feature>
<evidence type="ECO:0000256" key="2">
    <source>
        <dbReference type="HAMAP-Rule" id="MF_00813"/>
    </source>
</evidence>
<organism evidence="5 6">
    <name type="scientific">Dietzia psychralcaliphila</name>
    <dbReference type="NCBI Taxonomy" id="139021"/>
    <lineage>
        <taxon>Bacteria</taxon>
        <taxon>Bacillati</taxon>
        <taxon>Actinomycetota</taxon>
        <taxon>Actinomycetes</taxon>
        <taxon>Mycobacteriales</taxon>
        <taxon>Dietziaceae</taxon>
        <taxon>Dietzia</taxon>
    </lineage>
</organism>
<dbReference type="Gene3D" id="2.60.120.260">
    <property type="entry name" value="Galactose-binding domain-like"/>
    <property type="match status" value="2"/>
</dbReference>
<dbReference type="InterPro" id="IPR015908">
    <property type="entry name" value="Allantoicase_dom"/>
</dbReference>